<name>A0A7Y7XWJ6_9PSED</name>
<feature type="compositionally biased region" description="Acidic residues" evidence="1">
    <location>
        <begin position="359"/>
        <end position="374"/>
    </location>
</feature>
<dbReference type="EMBL" id="JACAQE010000002">
    <property type="protein sequence ID" value="NWC13599.1"/>
    <property type="molecule type" value="Genomic_DNA"/>
</dbReference>
<dbReference type="RefSeq" id="WP_017126452.1">
    <property type="nucleotide sequence ID" value="NZ_JACAQE010000002.1"/>
</dbReference>
<organism evidence="2 3">
    <name type="scientific">Pseudomonas gingeri</name>
    <dbReference type="NCBI Taxonomy" id="117681"/>
    <lineage>
        <taxon>Bacteria</taxon>
        <taxon>Pseudomonadati</taxon>
        <taxon>Pseudomonadota</taxon>
        <taxon>Gammaproteobacteria</taxon>
        <taxon>Pseudomonadales</taxon>
        <taxon>Pseudomonadaceae</taxon>
        <taxon>Pseudomonas</taxon>
    </lineage>
</organism>
<dbReference type="Proteomes" id="UP000517547">
    <property type="component" value="Unassembled WGS sequence"/>
</dbReference>
<feature type="region of interest" description="Disordered" evidence="1">
    <location>
        <begin position="353"/>
        <end position="381"/>
    </location>
</feature>
<evidence type="ECO:0000256" key="1">
    <source>
        <dbReference type="SAM" id="MobiDB-lite"/>
    </source>
</evidence>
<sequence>MTISIMRDSQVIDIGEVQHAKIGARERLTFSSTAGTVSRVQVVFSPQDRAGSAVCVKDYRQTRDDATIVQADHESAPQEGEQVLSFFWSNSGRVAVTLYVRIAGQNETVSLVYWVHEPDVRMRAVIGSTTLSVSSVGGRADDRDEDTLQFELGNGIGKPGIAFKARINFGGAPVAFDGEIKMLQTFEANRRKNNAATGESEIYEYDKPALDQALCYRHTCGGTDYGEQPAVAGQINLQTEDSPGSKLGRRGQFHAGGITREPYFTTASADELYSMFLMYRPKGGIWVAIGQINWRWAGKVEITVVPVDQAVNDTLSVMTGNQGKNGRLRWTLTDLGSSCTNHSTVQSRLPVWEKPDNAIEQDFDDDDSGSDEDASSSSSGE</sequence>
<proteinExistence type="predicted"/>
<comment type="caution">
    <text evidence="2">The sequence shown here is derived from an EMBL/GenBank/DDBJ whole genome shotgun (WGS) entry which is preliminary data.</text>
</comment>
<evidence type="ECO:0000313" key="3">
    <source>
        <dbReference type="Proteomes" id="UP000517547"/>
    </source>
</evidence>
<dbReference type="AlphaFoldDB" id="A0A7Y7XWJ6"/>
<evidence type="ECO:0000313" key="2">
    <source>
        <dbReference type="EMBL" id="NWC13599.1"/>
    </source>
</evidence>
<accession>A0A7Y7XWJ6</accession>
<reference evidence="2 3" key="1">
    <citation type="submission" date="2020-04" db="EMBL/GenBank/DDBJ databases">
        <title>Molecular characterization of pseudomonads from Agaricus bisporus reveal novel blotch 2 pathogens in Western Europe.</title>
        <authorList>
            <person name="Taparia T."/>
            <person name="Krijger M."/>
            <person name="Haynes E."/>
            <person name="Elpinstone J.G."/>
            <person name="Noble R."/>
            <person name="Van Der Wolf J."/>
        </authorList>
    </citation>
    <scope>NUCLEOTIDE SEQUENCE [LARGE SCALE GENOMIC DNA]</scope>
    <source>
        <strain evidence="2 3">IPO3738</strain>
    </source>
</reference>
<protein>
    <submittedName>
        <fullName evidence="2">Uncharacterized protein</fullName>
    </submittedName>
</protein>
<gene>
    <name evidence="2" type="ORF">HX845_08110</name>
</gene>